<evidence type="ECO:0000256" key="3">
    <source>
        <dbReference type="ARBA" id="ARBA00022777"/>
    </source>
</evidence>
<name>A0ABN9VHW1_9DINO</name>
<reference evidence="6" key="1">
    <citation type="submission" date="2023-10" db="EMBL/GenBank/DDBJ databases">
        <authorList>
            <person name="Chen Y."/>
            <person name="Shah S."/>
            <person name="Dougan E. K."/>
            <person name="Thang M."/>
            <person name="Chan C."/>
        </authorList>
    </citation>
    <scope>NUCLEOTIDE SEQUENCE [LARGE SCALE GENOMIC DNA]</scope>
</reference>
<dbReference type="Pfam" id="PF03770">
    <property type="entry name" value="IPK"/>
    <property type="match status" value="1"/>
</dbReference>
<dbReference type="EMBL" id="CAUYUJ010017104">
    <property type="protein sequence ID" value="CAK0871818.1"/>
    <property type="molecule type" value="Genomic_DNA"/>
</dbReference>
<dbReference type="PANTHER" id="PTHR12400">
    <property type="entry name" value="INOSITOL POLYPHOSPHATE KINASE"/>
    <property type="match status" value="1"/>
</dbReference>
<gene>
    <name evidence="6" type="ORF">PCOR1329_LOCUS57497</name>
</gene>
<evidence type="ECO:0000313" key="7">
    <source>
        <dbReference type="Proteomes" id="UP001189429"/>
    </source>
</evidence>
<dbReference type="InterPro" id="IPR038286">
    <property type="entry name" value="IPK_sf"/>
</dbReference>
<feature type="region of interest" description="Disordered" evidence="5">
    <location>
        <begin position="49"/>
        <end position="99"/>
    </location>
</feature>
<keyword evidence="3 4" id="KW-0418">Kinase</keyword>
<dbReference type="PANTHER" id="PTHR12400:SF21">
    <property type="entry name" value="KINASE"/>
    <property type="match status" value="1"/>
</dbReference>
<keyword evidence="7" id="KW-1185">Reference proteome</keyword>
<comment type="similarity">
    <text evidence="1 4">Belongs to the inositol phosphokinase (IPK) family.</text>
</comment>
<sequence length="424" mass="45513">MVQRLGCCLPHHLWRGGAPADSSHLAPGRPCLEAADAALEAGGLFAAEGASDARRSGEGRPLPGLPPHVPAGEAAGHGGSSPSRAGSPAPARAGSKKLTMQAAGHGGGALLKHYGSRDGLDCEVPSFVMKAYDEVEACAYREMEQNGDSLLRFTPKYCGDFELDELVAGGDGSAELLPQRRYMKLSNLLSGFHRRPHVMDCKIGCRSFKESEIAKQALRGDLYQRMVGLDPSAPTPEEHRVQACTKHRWMDFNDSATTLRSLGFRIDGIAHTSGKASGAELRGQRTLRQVAQCIVRYFLPAGGCWEDEASATAASQLRVRIARDLLDQLKDLRTTVSSSQFVRTHSIVGSSLLFIADAEGPGCSVHVIDFANAVPVPPGQSIDHRGPWKPGNHEDGILTGIDNLIRCWEEVVVFAEDAAKHGRK</sequence>
<proteinExistence type="inferred from homology"/>
<dbReference type="Proteomes" id="UP001189429">
    <property type="component" value="Unassembled WGS sequence"/>
</dbReference>
<dbReference type="Gene3D" id="3.30.470.160">
    <property type="entry name" value="Inositol polyphosphate kinase"/>
    <property type="match status" value="1"/>
</dbReference>
<evidence type="ECO:0000256" key="5">
    <source>
        <dbReference type="SAM" id="MobiDB-lite"/>
    </source>
</evidence>
<dbReference type="EC" id="2.7.-.-" evidence="4"/>
<comment type="caution">
    <text evidence="6">The sequence shown here is derived from an EMBL/GenBank/DDBJ whole genome shotgun (WGS) entry which is preliminary data.</text>
</comment>
<evidence type="ECO:0000256" key="2">
    <source>
        <dbReference type="ARBA" id="ARBA00022679"/>
    </source>
</evidence>
<keyword evidence="2 4" id="KW-0808">Transferase</keyword>
<evidence type="ECO:0000256" key="1">
    <source>
        <dbReference type="ARBA" id="ARBA00007374"/>
    </source>
</evidence>
<dbReference type="InterPro" id="IPR005522">
    <property type="entry name" value="IPK"/>
</dbReference>
<dbReference type="SUPFAM" id="SSF56104">
    <property type="entry name" value="SAICAR synthase-like"/>
    <property type="match status" value="1"/>
</dbReference>
<organism evidence="6 7">
    <name type="scientific">Prorocentrum cordatum</name>
    <dbReference type="NCBI Taxonomy" id="2364126"/>
    <lineage>
        <taxon>Eukaryota</taxon>
        <taxon>Sar</taxon>
        <taxon>Alveolata</taxon>
        <taxon>Dinophyceae</taxon>
        <taxon>Prorocentrales</taxon>
        <taxon>Prorocentraceae</taxon>
        <taxon>Prorocentrum</taxon>
    </lineage>
</organism>
<protein>
    <recommendedName>
        <fullName evidence="4">Kinase</fullName>
        <ecNumber evidence="4">2.7.-.-</ecNumber>
    </recommendedName>
</protein>
<evidence type="ECO:0000256" key="4">
    <source>
        <dbReference type="RuleBase" id="RU363090"/>
    </source>
</evidence>
<accession>A0ABN9VHW1</accession>
<evidence type="ECO:0000313" key="6">
    <source>
        <dbReference type="EMBL" id="CAK0871818.1"/>
    </source>
</evidence>
<feature type="compositionally biased region" description="Low complexity" evidence="5">
    <location>
        <begin position="80"/>
        <end position="93"/>
    </location>
</feature>